<comment type="caution">
    <text evidence="9">The sequence shown here is derived from an EMBL/GenBank/DDBJ whole genome shotgun (WGS) entry which is preliminary data.</text>
</comment>
<keyword evidence="3" id="KW-0004">4Fe-4S</keyword>
<dbReference type="SUPFAM" id="SSF54862">
    <property type="entry name" value="4Fe-4S ferredoxins"/>
    <property type="match status" value="1"/>
</dbReference>
<organism evidence="9 10">
    <name type="scientific">Candidatus Macondimonas diazotrophica</name>
    <dbReference type="NCBI Taxonomy" id="2305248"/>
    <lineage>
        <taxon>Bacteria</taxon>
        <taxon>Pseudomonadati</taxon>
        <taxon>Pseudomonadota</taxon>
        <taxon>Gammaproteobacteria</taxon>
        <taxon>Chromatiales</taxon>
        <taxon>Ectothiorhodospiraceae</taxon>
        <taxon>Candidatus Macondimonas</taxon>
    </lineage>
</organism>
<evidence type="ECO:0000256" key="4">
    <source>
        <dbReference type="ARBA" id="ARBA00022723"/>
    </source>
</evidence>
<evidence type="ECO:0000256" key="3">
    <source>
        <dbReference type="ARBA" id="ARBA00022485"/>
    </source>
</evidence>
<dbReference type="RefSeq" id="WP_135282380.1">
    <property type="nucleotide sequence ID" value="NZ_SRIO01000014.1"/>
</dbReference>
<name>A0A4Z0F8R0_9GAMM</name>
<dbReference type="GO" id="GO:0051539">
    <property type="term" value="F:4 iron, 4 sulfur cluster binding"/>
    <property type="evidence" value="ECO:0007669"/>
    <property type="project" value="UniProtKB-KW"/>
</dbReference>
<keyword evidence="10" id="KW-1185">Reference proteome</keyword>
<evidence type="ECO:0000256" key="7">
    <source>
        <dbReference type="ARBA" id="ARBA00023014"/>
    </source>
</evidence>
<evidence type="ECO:0000313" key="9">
    <source>
        <dbReference type="EMBL" id="TFZ81902.1"/>
    </source>
</evidence>
<evidence type="ECO:0000256" key="6">
    <source>
        <dbReference type="ARBA" id="ARBA00023004"/>
    </source>
</evidence>
<dbReference type="Pfam" id="PF12838">
    <property type="entry name" value="Fer4_7"/>
    <property type="match status" value="1"/>
</dbReference>
<dbReference type="OrthoDB" id="9803397at2"/>
<evidence type="ECO:0000256" key="2">
    <source>
        <dbReference type="ARBA" id="ARBA00022448"/>
    </source>
</evidence>
<dbReference type="PROSITE" id="PS51379">
    <property type="entry name" value="4FE4S_FER_2"/>
    <property type="match status" value="1"/>
</dbReference>
<dbReference type="Gene3D" id="3.30.70.20">
    <property type="match status" value="1"/>
</dbReference>
<keyword evidence="2" id="KW-0813">Transport</keyword>
<dbReference type="AlphaFoldDB" id="A0A4Z0F8R0"/>
<dbReference type="FunFam" id="3.30.70.20:FF:000045">
    <property type="entry name" value="Ferredoxin, 4Fe-4S"/>
    <property type="match status" value="1"/>
</dbReference>
<evidence type="ECO:0000256" key="1">
    <source>
        <dbReference type="ARBA" id="ARBA00001966"/>
    </source>
</evidence>
<dbReference type="InterPro" id="IPR017900">
    <property type="entry name" value="4Fe4S_Fe_S_CS"/>
</dbReference>
<accession>A0A4Z0F8R0</accession>
<comment type="cofactor">
    <cofactor evidence="1">
        <name>[4Fe-4S] cluster</name>
        <dbReference type="ChEBI" id="CHEBI:49883"/>
    </cofactor>
</comment>
<feature type="domain" description="4Fe-4S ferredoxin-type" evidence="8">
    <location>
        <begin position="1"/>
        <end position="30"/>
    </location>
</feature>
<dbReference type="InterPro" id="IPR017896">
    <property type="entry name" value="4Fe4S_Fe-S-bd"/>
</dbReference>
<keyword evidence="5" id="KW-0249">Electron transport</keyword>
<dbReference type="Proteomes" id="UP000297890">
    <property type="component" value="Unassembled WGS sequence"/>
</dbReference>
<keyword evidence="6" id="KW-0408">Iron</keyword>
<evidence type="ECO:0000256" key="5">
    <source>
        <dbReference type="ARBA" id="ARBA00022982"/>
    </source>
</evidence>
<dbReference type="PROSITE" id="PS00198">
    <property type="entry name" value="4FE4S_FER_1"/>
    <property type="match status" value="1"/>
</dbReference>
<keyword evidence="7" id="KW-0411">Iron-sulfur</keyword>
<sequence>MSYKIVGSQCTGCSACEPVCPNVAIYEKDGIFAINPKKCTECIGYFDEAQCEAVCPVDKTCIIDPAQPRYQPQA</sequence>
<dbReference type="GO" id="GO:0046872">
    <property type="term" value="F:metal ion binding"/>
    <property type="evidence" value="ECO:0007669"/>
    <property type="project" value="UniProtKB-KW"/>
</dbReference>
<gene>
    <name evidence="9" type="ORF">E4680_10570</name>
</gene>
<evidence type="ECO:0000313" key="10">
    <source>
        <dbReference type="Proteomes" id="UP000297890"/>
    </source>
</evidence>
<reference evidence="9 10" key="1">
    <citation type="journal article" date="2019" name="ISME J.">
        <title>Candidatus Macondimonas diazotrophica, a novel gammaproteobacterial genus dominating crude-oil-contaminated coastal sediments.</title>
        <authorList>
            <person name="Karthikeyan S."/>
            <person name="Konstantinidis K."/>
        </authorList>
    </citation>
    <scope>NUCLEOTIDE SEQUENCE [LARGE SCALE GENOMIC DNA]</scope>
    <source>
        <strain evidence="9 10">KTK01</strain>
    </source>
</reference>
<dbReference type="EMBL" id="SRIO01000014">
    <property type="protein sequence ID" value="TFZ81902.1"/>
    <property type="molecule type" value="Genomic_DNA"/>
</dbReference>
<evidence type="ECO:0000259" key="8">
    <source>
        <dbReference type="PROSITE" id="PS51379"/>
    </source>
</evidence>
<protein>
    <submittedName>
        <fullName evidence="9">4Fe-4S dicluster domain-containing protein</fullName>
    </submittedName>
</protein>
<proteinExistence type="predicted"/>
<keyword evidence="4" id="KW-0479">Metal-binding</keyword>